<feature type="transmembrane region" description="Helical" evidence="7">
    <location>
        <begin position="1138"/>
        <end position="1157"/>
    </location>
</feature>
<feature type="transmembrane region" description="Helical" evidence="7">
    <location>
        <begin position="968"/>
        <end position="987"/>
    </location>
</feature>
<dbReference type="EC" id="2.3.1.225" evidence="2"/>
<feature type="region of interest" description="Disordered" evidence="6">
    <location>
        <begin position="851"/>
        <end position="873"/>
    </location>
</feature>
<feature type="transmembrane region" description="Helical" evidence="7">
    <location>
        <begin position="350"/>
        <end position="368"/>
    </location>
</feature>
<keyword evidence="10" id="KW-1185">Reference proteome</keyword>
<dbReference type="Pfam" id="PF07690">
    <property type="entry name" value="MFS_1"/>
    <property type="match status" value="1"/>
</dbReference>
<dbReference type="SUPFAM" id="SSF48403">
    <property type="entry name" value="Ankyrin repeat"/>
    <property type="match status" value="2"/>
</dbReference>
<dbReference type="EMBL" id="JAACJK010000165">
    <property type="protein sequence ID" value="KAF5323928.1"/>
    <property type="molecule type" value="Genomic_DNA"/>
</dbReference>
<dbReference type="InterPro" id="IPR002110">
    <property type="entry name" value="Ankyrin_rpt"/>
</dbReference>
<dbReference type="Pfam" id="PF00023">
    <property type="entry name" value="Ank"/>
    <property type="match status" value="1"/>
</dbReference>
<evidence type="ECO:0000256" key="3">
    <source>
        <dbReference type="ARBA" id="ARBA00022737"/>
    </source>
</evidence>
<dbReference type="GO" id="GO:0022857">
    <property type="term" value="F:transmembrane transporter activity"/>
    <property type="evidence" value="ECO:0007669"/>
    <property type="project" value="InterPro"/>
</dbReference>
<feature type="compositionally biased region" description="Basic and acidic residues" evidence="6">
    <location>
        <begin position="788"/>
        <end position="801"/>
    </location>
</feature>
<organism evidence="9 10">
    <name type="scientific">Ephemerocybe angulata</name>
    <dbReference type="NCBI Taxonomy" id="980116"/>
    <lineage>
        <taxon>Eukaryota</taxon>
        <taxon>Fungi</taxon>
        <taxon>Dikarya</taxon>
        <taxon>Basidiomycota</taxon>
        <taxon>Agaricomycotina</taxon>
        <taxon>Agaricomycetes</taxon>
        <taxon>Agaricomycetidae</taxon>
        <taxon>Agaricales</taxon>
        <taxon>Agaricineae</taxon>
        <taxon>Psathyrellaceae</taxon>
        <taxon>Ephemerocybe</taxon>
    </lineage>
</organism>
<evidence type="ECO:0000256" key="6">
    <source>
        <dbReference type="SAM" id="MobiDB-lite"/>
    </source>
</evidence>
<feature type="transmembrane region" description="Helical" evidence="7">
    <location>
        <begin position="1060"/>
        <end position="1080"/>
    </location>
</feature>
<comment type="caution">
    <text evidence="9">The sequence shown here is derived from an EMBL/GenBank/DDBJ whole genome shotgun (WGS) entry which is preliminary data.</text>
</comment>
<protein>
    <recommendedName>
        <fullName evidence="2">protein S-acyltransferase</fullName>
        <ecNumber evidence="2">2.3.1.225</ecNumber>
    </recommendedName>
</protein>
<dbReference type="Gene3D" id="1.25.40.20">
    <property type="entry name" value="Ankyrin repeat-containing domain"/>
    <property type="match status" value="4"/>
</dbReference>
<accession>A0A8H5BIY0</accession>
<feature type="repeat" description="ANK" evidence="5">
    <location>
        <begin position="654"/>
        <end position="687"/>
    </location>
</feature>
<dbReference type="OrthoDB" id="194358at2759"/>
<dbReference type="PROSITE" id="PS50297">
    <property type="entry name" value="ANK_REP_REGION"/>
    <property type="match status" value="2"/>
</dbReference>
<keyword evidence="7" id="KW-0472">Membrane</keyword>
<dbReference type="SMART" id="SM00248">
    <property type="entry name" value="ANK"/>
    <property type="match status" value="9"/>
</dbReference>
<comment type="subcellular location">
    <subcellularLocation>
        <location evidence="1">Membrane</location>
        <topology evidence="1">Multi-pass membrane protein</topology>
    </subcellularLocation>
</comment>
<dbReference type="PROSITE" id="PS50088">
    <property type="entry name" value="ANK_REPEAT"/>
    <property type="match status" value="3"/>
</dbReference>
<keyword evidence="4 5" id="KW-0040">ANK repeat</keyword>
<reference evidence="9 10" key="1">
    <citation type="journal article" date="2020" name="ISME J.">
        <title>Uncovering the hidden diversity of litter-decomposition mechanisms in mushroom-forming fungi.</title>
        <authorList>
            <person name="Floudas D."/>
            <person name="Bentzer J."/>
            <person name="Ahren D."/>
            <person name="Johansson T."/>
            <person name="Persson P."/>
            <person name="Tunlid A."/>
        </authorList>
    </citation>
    <scope>NUCLEOTIDE SEQUENCE [LARGE SCALE GENOMIC DNA]</scope>
    <source>
        <strain evidence="9 10">CBS 175.51</strain>
    </source>
</reference>
<dbReference type="InterPro" id="IPR036259">
    <property type="entry name" value="MFS_trans_sf"/>
</dbReference>
<evidence type="ECO:0000313" key="9">
    <source>
        <dbReference type="EMBL" id="KAF5323928.1"/>
    </source>
</evidence>
<evidence type="ECO:0000256" key="2">
    <source>
        <dbReference type="ARBA" id="ARBA00012210"/>
    </source>
</evidence>
<dbReference type="InterPro" id="IPR020846">
    <property type="entry name" value="MFS_dom"/>
</dbReference>
<feature type="region of interest" description="Disordered" evidence="6">
    <location>
        <begin position="788"/>
        <end position="807"/>
    </location>
</feature>
<feature type="transmembrane region" description="Helical" evidence="7">
    <location>
        <begin position="85"/>
        <end position="105"/>
    </location>
</feature>
<evidence type="ECO:0000259" key="8">
    <source>
        <dbReference type="PROSITE" id="PS50850"/>
    </source>
</evidence>
<feature type="transmembrane region" description="Helical" evidence="7">
    <location>
        <begin position="993"/>
        <end position="1022"/>
    </location>
</feature>
<evidence type="ECO:0000256" key="5">
    <source>
        <dbReference type="PROSITE-ProRule" id="PRU00023"/>
    </source>
</evidence>
<feature type="repeat" description="ANK" evidence="5">
    <location>
        <begin position="584"/>
        <end position="619"/>
    </location>
</feature>
<dbReference type="CDD" id="cd17352">
    <property type="entry name" value="MFS_MCT_SLC16"/>
    <property type="match status" value="1"/>
</dbReference>
<dbReference type="PANTHER" id="PTHR24161:SF85">
    <property type="entry name" value="PALMITOYLTRANSFERASE HIP14"/>
    <property type="match status" value="1"/>
</dbReference>
<dbReference type="Proteomes" id="UP000541558">
    <property type="component" value="Unassembled WGS sequence"/>
</dbReference>
<sequence length="1265" mass="135914">MSTVICRIPGNPDISGVGVRIAIYIQNFLCFIPAYWALWDGKVTEGELEAAETQATTNLVIAFAILISSIVQAQTLGLTNYHASIVLSMSWMNNTNAFIYFLLYIQRKSQLGIQRRVEPTWSAWVQHIKELSISIVRSNTDSRQTDEGLRAELGHASGVDVTSDGDTIGKGARRTREGDDDARRGARLLLKRFVVLLGSLHLSLMAGLGLWLWSNIWTFGNNEDGANACAAGHAVVAILGKHVAFASEGLRIVSFVVYAVFLIPGINLLLPIALFLGFYHSVTSVLKSSRYLDDPHSNLIDSGTCCGCSSLLGCCCFLACPCCCLCGLCFEGLLGNARKSFKRWTASGMLPPFIGLTFLLAVNIVFLTDIELTIKRNASLQNTDEAEWGFGQILAMLLLFMPLRDLAETVLARRITQRRQDLDLGLKGAIVSKDWNTVLALISRGADPNAKLEGDITAIQMACDSDIGADILKAMLIAGADPNIQRGQTRDASTVDRDNKACLHILNQFDTHTLDGGQALIEVAKKGYGVALKILCAEPRVNVDAPVTTDRETILIWTAAFGQNADVKLLLATSKFDINATDNQGRTALISAASRGQRREAVIELLLATHGIDINAKDKQGRTALHLAAGQGREATVELLLAAPGVDVNAPDVDGRRPLHAAAFMGGDAVVKLLLAAPGVDINAADATGRTPLHSAVRETTIHVLLTAHGVDVNAADADGLTVLMSVVISGDEDGAKDLLAAPGIDINACDTDGWTALDWATLRGDEAIVKLLCACPGIVVDVAASKRRVEDPPEGKKDWQRGSGPRPIRQEKLFALQLGRTRLQLLSDTRVHWAAPNALYAPMAAEDVAESSSKPSSTLDTPAGFDSEEKSSGIKADVVHVSKEEPVNSDDEFPDGGVRAWMIIAGAMCTTFTTFGYVNSWGVFQAYYEQTVLRNKASSDIAWIGSIQYALLFMPSIFVGRLFDLGYFRSILIASTALLVAATFLIPHCTHYWQFILCQGFAVGLPCGCVFAPTVAVIAHWFKKRRGLAMGLNAVGSSLGGTILPIMAKNLIPRVGFAWTMRVIGFVLLVLMGAAILLMKRRLPPRKVAGGLFNWRAFRYAPFTIYCISGFLTFQGLYTFFTFVAVSAQEIGLPGDFPFYFVAIMNGTSLFGRFGAGSVSDRFGPMNVMIPCTTAVGVLAIAWPWARTEASLLAVTILYGLASGAFVSLVSNPAMNFGGPEDVGRRVGVFLTFLAFGCLSGPPISGAIRTATGGFEVVGIVAGG</sequence>
<dbReference type="PROSITE" id="PS50850">
    <property type="entry name" value="MFS"/>
    <property type="match status" value="1"/>
</dbReference>
<dbReference type="InterPro" id="IPR011701">
    <property type="entry name" value="MFS"/>
</dbReference>
<dbReference type="Gene3D" id="1.20.1250.20">
    <property type="entry name" value="MFS general substrate transporter like domains"/>
    <property type="match status" value="2"/>
</dbReference>
<feature type="domain" description="Major facilitator superfamily (MFS) profile" evidence="8">
    <location>
        <begin position="1103"/>
        <end position="1265"/>
    </location>
</feature>
<feature type="transmembrane region" description="Helical" evidence="7">
    <location>
        <begin position="1228"/>
        <end position="1249"/>
    </location>
</feature>
<feature type="transmembrane region" description="Helical" evidence="7">
    <location>
        <begin position="942"/>
        <end position="961"/>
    </location>
</feature>
<dbReference type="Pfam" id="PF12796">
    <property type="entry name" value="Ank_2"/>
    <property type="match status" value="2"/>
</dbReference>
<evidence type="ECO:0000256" key="4">
    <source>
        <dbReference type="ARBA" id="ARBA00023043"/>
    </source>
</evidence>
<evidence type="ECO:0000256" key="7">
    <source>
        <dbReference type="SAM" id="Phobius"/>
    </source>
</evidence>
<dbReference type="InterPro" id="IPR036770">
    <property type="entry name" value="Ankyrin_rpt-contain_sf"/>
</dbReference>
<feature type="transmembrane region" description="Helical" evidence="7">
    <location>
        <begin position="193"/>
        <end position="213"/>
    </location>
</feature>
<name>A0A8H5BIY0_9AGAR</name>
<evidence type="ECO:0000256" key="1">
    <source>
        <dbReference type="ARBA" id="ARBA00004141"/>
    </source>
</evidence>
<evidence type="ECO:0000313" key="10">
    <source>
        <dbReference type="Proteomes" id="UP000541558"/>
    </source>
</evidence>
<feature type="repeat" description="ANK" evidence="5">
    <location>
        <begin position="620"/>
        <end position="653"/>
    </location>
</feature>
<feature type="transmembrane region" description="Helical" evidence="7">
    <location>
        <begin position="1193"/>
        <end position="1216"/>
    </location>
</feature>
<dbReference type="SUPFAM" id="SSF103473">
    <property type="entry name" value="MFS general substrate transporter"/>
    <property type="match status" value="1"/>
</dbReference>
<keyword evidence="7" id="KW-1133">Transmembrane helix</keyword>
<feature type="transmembrane region" description="Helical" evidence="7">
    <location>
        <begin position="21"/>
        <end position="38"/>
    </location>
</feature>
<feature type="compositionally biased region" description="Polar residues" evidence="6">
    <location>
        <begin position="851"/>
        <end position="861"/>
    </location>
</feature>
<dbReference type="AlphaFoldDB" id="A0A8H5BIY0"/>
<dbReference type="GO" id="GO:0016020">
    <property type="term" value="C:membrane"/>
    <property type="evidence" value="ECO:0007669"/>
    <property type="project" value="UniProtKB-SubCell"/>
</dbReference>
<feature type="transmembrane region" description="Helical" evidence="7">
    <location>
        <begin position="1101"/>
        <end position="1126"/>
    </location>
</feature>
<gene>
    <name evidence="9" type="ORF">D9611_008374</name>
</gene>
<keyword evidence="3" id="KW-0677">Repeat</keyword>
<keyword evidence="7" id="KW-0812">Transmembrane</keyword>
<dbReference type="PANTHER" id="PTHR24161">
    <property type="entry name" value="ANK_REP_REGION DOMAIN-CONTAINING PROTEIN-RELATED"/>
    <property type="match status" value="1"/>
</dbReference>
<feature type="transmembrane region" description="Helical" evidence="7">
    <location>
        <begin position="901"/>
        <end position="922"/>
    </location>
</feature>
<feature type="transmembrane region" description="Helical" evidence="7">
    <location>
        <begin position="59"/>
        <end position="79"/>
    </location>
</feature>
<proteinExistence type="predicted"/>
<feature type="transmembrane region" description="Helical" evidence="7">
    <location>
        <begin position="255"/>
        <end position="279"/>
    </location>
</feature>
<feature type="transmembrane region" description="Helical" evidence="7">
    <location>
        <begin position="1169"/>
        <end position="1187"/>
    </location>
</feature>